<gene>
    <name evidence="2" type="ORF">C8F04DRAFT_1214830</name>
</gene>
<reference evidence="2" key="1">
    <citation type="submission" date="2023-03" db="EMBL/GenBank/DDBJ databases">
        <title>Massive genome expansion in bonnet fungi (Mycena s.s.) driven by repeated elements and novel gene families across ecological guilds.</title>
        <authorList>
            <consortium name="Lawrence Berkeley National Laboratory"/>
            <person name="Harder C.B."/>
            <person name="Miyauchi S."/>
            <person name="Viragh M."/>
            <person name="Kuo A."/>
            <person name="Thoen E."/>
            <person name="Andreopoulos B."/>
            <person name="Lu D."/>
            <person name="Skrede I."/>
            <person name="Drula E."/>
            <person name="Henrissat B."/>
            <person name="Morin E."/>
            <person name="Kohler A."/>
            <person name="Barry K."/>
            <person name="LaButti K."/>
            <person name="Morin E."/>
            <person name="Salamov A."/>
            <person name="Lipzen A."/>
            <person name="Mereny Z."/>
            <person name="Hegedus B."/>
            <person name="Baldrian P."/>
            <person name="Stursova M."/>
            <person name="Weitz H."/>
            <person name="Taylor A."/>
            <person name="Grigoriev I.V."/>
            <person name="Nagy L.G."/>
            <person name="Martin F."/>
            <person name="Kauserud H."/>
        </authorList>
    </citation>
    <scope>NUCLEOTIDE SEQUENCE</scope>
    <source>
        <strain evidence="2">CBHHK200</strain>
    </source>
</reference>
<organism evidence="2 3">
    <name type="scientific">Mycena alexandri</name>
    <dbReference type="NCBI Taxonomy" id="1745969"/>
    <lineage>
        <taxon>Eukaryota</taxon>
        <taxon>Fungi</taxon>
        <taxon>Dikarya</taxon>
        <taxon>Basidiomycota</taxon>
        <taxon>Agaricomycotina</taxon>
        <taxon>Agaricomycetes</taxon>
        <taxon>Agaricomycetidae</taxon>
        <taxon>Agaricales</taxon>
        <taxon>Marasmiineae</taxon>
        <taxon>Mycenaceae</taxon>
        <taxon>Mycena</taxon>
    </lineage>
</organism>
<sequence length="150" mass="16196">MIAFSALVALSALSTALCAPVPRALPTPVSVATAKTYLSKLTVAVASNVPAYARELFKTWDITILKRDGTNVISPYDGVPTTLASDLDIDHLVPLKEREAFASDLTRPQLVAVTDHLNEFKDVTGFVPPLAIYVCTFIRAWITVASTVQH</sequence>
<evidence type="ECO:0000256" key="1">
    <source>
        <dbReference type="SAM" id="SignalP"/>
    </source>
</evidence>
<evidence type="ECO:0000313" key="3">
    <source>
        <dbReference type="Proteomes" id="UP001218188"/>
    </source>
</evidence>
<protein>
    <submittedName>
        <fullName evidence="2">Uncharacterized protein</fullName>
    </submittedName>
</protein>
<proteinExistence type="predicted"/>
<accession>A0AAD6WNJ4</accession>
<feature type="signal peptide" evidence="1">
    <location>
        <begin position="1"/>
        <end position="18"/>
    </location>
</feature>
<feature type="chain" id="PRO_5042064619" evidence="1">
    <location>
        <begin position="19"/>
        <end position="150"/>
    </location>
</feature>
<dbReference type="Proteomes" id="UP001218188">
    <property type="component" value="Unassembled WGS sequence"/>
</dbReference>
<name>A0AAD6WNJ4_9AGAR</name>
<evidence type="ECO:0000313" key="2">
    <source>
        <dbReference type="EMBL" id="KAJ7017901.1"/>
    </source>
</evidence>
<keyword evidence="1" id="KW-0732">Signal</keyword>
<dbReference type="EMBL" id="JARJCM010000371">
    <property type="protein sequence ID" value="KAJ7017901.1"/>
    <property type="molecule type" value="Genomic_DNA"/>
</dbReference>
<dbReference type="AlphaFoldDB" id="A0AAD6WNJ4"/>
<comment type="caution">
    <text evidence="2">The sequence shown here is derived from an EMBL/GenBank/DDBJ whole genome shotgun (WGS) entry which is preliminary data.</text>
</comment>
<keyword evidence="3" id="KW-1185">Reference proteome</keyword>